<dbReference type="Gene3D" id="1.10.1200.10">
    <property type="entry name" value="ACP-like"/>
    <property type="match status" value="1"/>
</dbReference>
<feature type="domain" description="Polyketide synthase-like phosphopantetheine-binding" evidence="3">
    <location>
        <begin position="139"/>
        <end position="209"/>
    </location>
</feature>
<feature type="non-terminal residue" evidence="4">
    <location>
        <position position="1"/>
    </location>
</feature>
<reference evidence="4" key="1">
    <citation type="submission" date="2020-04" db="EMBL/GenBank/DDBJ databases">
        <authorList>
            <person name="Brown S."/>
        </authorList>
    </citation>
    <scope>NUCLEOTIDE SEQUENCE</scope>
    <source>
        <strain evidence="4">DJ015</strain>
    </source>
</reference>
<evidence type="ECO:0000256" key="2">
    <source>
        <dbReference type="ARBA" id="ARBA00022553"/>
    </source>
</evidence>
<dbReference type="InterPro" id="IPR050091">
    <property type="entry name" value="PKS_NRPS_Biosynth_Enz"/>
</dbReference>
<name>A0AAW3WJ22_CLOBE</name>
<evidence type="ECO:0000259" key="3">
    <source>
        <dbReference type="SMART" id="SM00823"/>
    </source>
</evidence>
<dbReference type="GO" id="GO:0005886">
    <property type="term" value="C:plasma membrane"/>
    <property type="evidence" value="ECO:0007669"/>
    <property type="project" value="TreeGrafter"/>
</dbReference>
<dbReference type="PANTHER" id="PTHR43775">
    <property type="entry name" value="FATTY ACID SYNTHASE"/>
    <property type="match status" value="1"/>
</dbReference>
<dbReference type="RefSeq" id="WP_185687508.1">
    <property type="nucleotide sequence ID" value="NZ_JABAGV010000648.1"/>
</dbReference>
<gene>
    <name evidence="4" type="ORF">HGI39_29270</name>
</gene>
<sequence>KLENYLLEDQKNSEDWIASKDGKSIILSKLKGERELEDFIQICKKRKSYKLLVGLWVSGIQVEWNMLFTSKEVHRLHLPTYPFQRKSFWISGRSPYEEVDITYKGAFDDKTDFVSEEEIVSEVTVSSIDITDDLREMEINHLKMLFSKISKLSIDEIESNKDMEEYGIDSILIKNLSCELEKELGQVSVTIFFQCRTIEALADYFIENYNEKLKKFFHTENNGIRKENERNTINTVDKIQPKHRNRGKRRLIPKDNSDNIAIIGVSGKYPQANNLDELWENLKQGKDCVEKIPSDRWDYHENFDEDKTKPGKINSKWGGFINDANTFDPLFFNITPQEA</sequence>
<dbReference type="EMBL" id="JABAGV010000648">
    <property type="protein sequence ID" value="MBC2478682.1"/>
    <property type="molecule type" value="Genomic_DNA"/>
</dbReference>
<dbReference type="Gene3D" id="3.30.70.3290">
    <property type="match status" value="1"/>
</dbReference>
<evidence type="ECO:0000256" key="1">
    <source>
        <dbReference type="ARBA" id="ARBA00022450"/>
    </source>
</evidence>
<keyword evidence="2" id="KW-0597">Phosphoprotein</keyword>
<dbReference type="GO" id="GO:0031177">
    <property type="term" value="F:phosphopantetheine binding"/>
    <property type="evidence" value="ECO:0007669"/>
    <property type="project" value="InterPro"/>
</dbReference>
<dbReference type="SUPFAM" id="SSF47336">
    <property type="entry name" value="ACP-like"/>
    <property type="match status" value="1"/>
</dbReference>
<dbReference type="AlphaFoldDB" id="A0AAW3WJ22"/>
<dbReference type="PANTHER" id="PTHR43775:SF37">
    <property type="entry name" value="SI:DKEY-61P9.11"/>
    <property type="match status" value="1"/>
</dbReference>
<keyword evidence="1" id="KW-0596">Phosphopantetheine</keyword>
<dbReference type="InterPro" id="IPR036736">
    <property type="entry name" value="ACP-like_sf"/>
</dbReference>
<dbReference type="InterPro" id="IPR009081">
    <property type="entry name" value="PP-bd_ACP"/>
</dbReference>
<dbReference type="GO" id="GO:0004312">
    <property type="term" value="F:fatty acid synthase activity"/>
    <property type="evidence" value="ECO:0007669"/>
    <property type="project" value="TreeGrafter"/>
</dbReference>
<comment type="caution">
    <text evidence="4">The sequence shown here is derived from an EMBL/GenBank/DDBJ whole genome shotgun (WGS) entry which is preliminary data.</text>
</comment>
<dbReference type="InterPro" id="IPR016039">
    <property type="entry name" value="Thiolase-like"/>
</dbReference>
<evidence type="ECO:0000313" key="4">
    <source>
        <dbReference type="EMBL" id="MBC2478682.1"/>
    </source>
</evidence>
<dbReference type="SUPFAM" id="SSF53901">
    <property type="entry name" value="Thiolase-like"/>
    <property type="match status" value="1"/>
</dbReference>
<dbReference type="Gene3D" id="3.40.47.10">
    <property type="match status" value="1"/>
</dbReference>
<evidence type="ECO:0000313" key="5">
    <source>
        <dbReference type="Proteomes" id="UP001194098"/>
    </source>
</evidence>
<dbReference type="GO" id="GO:0005737">
    <property type="term" value="C:cytoplasm"/>
    <property type="evidence" value="ECO:0007669"/>
    <property type="project" value="TreeGrafter"/>
</dbReference>
<protein>
    <recommendedName>
        <fullName evidence="3">Polyketide synthase-like phosphopantetheine-binding domain-containing protein</fullName>
    </recommendedName>
</protein>
<feature type="non-terminal residue" evidence="4">
    <location>
        <position position="339"/>
    </location>
</feature>
<proteinExistence type="predicted"/>
<dbReference type="SMART" id="SM00823">
    <property type="entry name" value="PKS_PP"/>
    <property type="match status" value="1"/>
</dbReference>
<dbReference type="GO" id="GO:0006633">
    <property type="term" value="P:fatty acid biosynthetic process"/>
    <property type="evidence" value="ECO:0007669"/>
    <property type="project" value="TreeGrafter"/>
</dbReference>
<dbReference type="InterPro" id="IPR014030">
    <property type="entry name" value="Ketoacyl_synth_N"/>
</dbReference>
<organism evidence="4 5">
    <name type="scientific">Clostridium beijerinckii</name>
    <name type="common">Clostridium MP</name>
    <dbReference type="NCBI Taxonomy" id="1520"/>
    <lineage>
        <taxon>Bacteria</taxon>
        <taxon>Bacillati</taxon>
        <taxon>Bacillota</taxon>
        <taxon>Clostridia</taxon>
        <taxon>Eubacteriales</taxon>
        <taxon>Clostridiaceae</taxon>
        <taxon>Clostridium</taxon>
    </lineage>
</organism>
<dbReference type="GO" id="GO:0071770">
    <property type="term" value="P:DIM/DIP cell wall layer assembly"/>
    <property type="evidence" value="ECO:0007669"/>
    <property type="project" value="TreeGrafter"/>
</dbReference>
<dbReference type="Pfam" id="PF00550">
    <property type="entry name" value="PP-binding"/>
    <property type="match status" value="1"/>
</dbReference>
<accession>A0AAW3WJ22</accession>
<reference evidence="4" key="2">
    <citation type="journal article" date="2022" name="Nat. Biotechnol.">
        <title>Carbon-negative production of acetone and isopropanol by gas fermentation at industrial pilot scale.</title>
        <authorList>
            <person name="Liew F.E."/>
            <person name="Nogle R."/>
            <person name="Abdalla T."/>
            <person name="Rasor B.J."/>
            <person name="Canter C."/>
            <person name="Jensen R.O."/>
            <person name="Wang L."/>
            <person name="Strutz J."/>
            <person name="Chirania P."/>
            <person name="De Tissera S."/>
            <person name="Mueller A.P."/>
            <person name="Ruan Z."/>
            <person name="Gao A."/>
            <person name="Tran L."/>
            <person name="Engle N.L."/>
            <person name="Bromley J.C."/>
            <person name="Daniell J."/>
            <person name="Conrado R."/>
            <person name="Tschaplinski T.J."/>
            <person name="Giannone R.J."/>
            <person name="Hettich R.L."/>
            <person name="Karim A.S."/>
            <person name="Simpson S.D."/>
            <person name="Brown S.D."/>
            <person name="Leang C."/>
            <person name="Jewett M.C."/>
            <person name="Kopke M."/>
        </authorList>
    </citation>
    <scope>NUCLEOTIDE SEQUENCE</scope>
    <source>
        <strain evidence="4">DJ015</strain>
    </source>
</reference>
<dbReference type="Pfam" id="PF00109">
    <property type="entry name" value="ketoacyl-synt"/>
    <property type="match status" value="1"/>
</dbReference>
<dbReference type="InterPro" id="IPR020806">
    <property type="entry name" value="PKS_PP-bd"/>
</dbReference>
<dbReference type="Proteomes" id="UP001194098">
    <property type="component" value="Unassembled WGS sequence"/>
</dbReference>